<protein>
    <submittedName>
        <fullName evidence="3">Mitochondrial protein</fullName>
    </submittedName>
</protein>
<accession>A0A9P1CAV4</accession>
<evidence type="ECO:0000256" key="1">
    <source>
        <dbReference type="SAM" id="MobiDB-lite"/>
    </source>
</evidence>
<dbReference type="OrthoDB" id="426044at2759"/>
<name>A0A9P1CAV4_9DINO</name>
<proteinExistence type="predicted"/>
<feature type="compositionally biased region" description="Basic residues" evidence="1">
    <location>
        <begin position="679"/>
        <end position="699"/>
    </location>
</feature>
<keyword evidence="4" id="KW-1185">Reference proteome</keyword>
<dbReference type="EMBL" id="CAMXCT020001247">
    <property type="protein sequence ID" value="CAL1141620.1"/>
    <property type="molecule type" value="Genomic_DNA"/>
</dbReference>
<comment type="caution">
    <text evidence="2">The sequence shown here is derived from an EMBL/GenBank/DDBJ whole genome shotgun (WGS) entry which is preliminary data.</text>
</comment>
<evidence type="ECO:0000313" key="2">
    <source>
        <dbReference type="EMBL" id="CAI3988245.1"/>
    </source>
</evidence>
<organism evidence="2">
    <name type="scientific">Cladocopium goreaui</name>
    <dbReference type="NCBI Taxonomy" id="2562237"/>
    <lineage>
        <taxon>Eukaryota</taxon>
        <taxon>Sar</taxon>
        <taxon>Alveolata</taxon>
        <taxon>Dinophyceae</taxon>
        <taxon>Suessiales</taxon>
        <taxon>Symbiodiniaceae</taxon>
        <taxon>Cladocopium</taxon>
    </lineage>
</organism>
<gene>
    <name evidence="2" type="ORF">C1SCF055_LOCUS15446</name>
</gene>
<evidence type="ECO:0000313" key="4">
    <source>
        <dbReference type="Proteomes" id="UP001152797"/>
    </source>
</evidence>
<dbReference type="EMBL" id="CAMXCT030001247">
    <property type="protein sequence ID" value="CAL4775557.1"/>
    <property type="molecule type" value="Genomic_DNA"/>
</dbReference>
<evidence type="ECO:0000313" key="3">
    <source>
        <dbReference type="EMBL" id="CAL4775557.1"/>
    </source>
</evidence>
<reference evidence="3 4" key="2">
    <citation type="submission" date="2024-05" db="EMBL/GenBank/DDBJ databases">
        <authorList>
            <person name="Chen Y."/>
            <person name="Shah S."/>
            <person name="Dougan E. K."/>
            <person name="Thang M."/>
            <person name="Chan C."/>
        </authorList>
    </citation>
    <scope>NUCLEOTIDE SEQUENCE [LARGE SCALE GENOMIC DNA]</scope>
</reference>
<dbReference type="AlphaFoldDB" id="A0A9P1CAV4"/>
<reference evidence="2" key="1">
    <citation type="submission" date="2022-10" db="EMBL/GenBank/DDBJ databases">
        <authorList>
            <person name="Chen Y."/>
            <person name="Dougan E. K."/>
            <person name="Chan C."/>
            <person name="Rhodes N."/>
            <person name="Thang M."/>
        </authorList>
    </citation>
    <scope>NUCLEOTIDE SEQUENCE</scope>
</reference>
<dbReference type="Proteomes" id="UP001152797">
    <property type="component" value="Unassembled WGS sequence"/>
</dbReference>
<feature type="region of interest" description="Disordered" evidence="1">
    <location>
        <begin position="648"/>
        <end position="719"/>
    </location>
</feature>
<sequence>MKVPALAISAEVRAEIMALMEKAKHGEKLVSMIDKILTLLKKSGLAWSQKLLPHQVGCHPRNRDGLGISTSEVHGLITDIVQVGFSPEEVRCICMETDPSETGVVDFNRRLQKESAGKLASLNTELIRYASVAGSHLNAGLNCWIHGVMHGNPACTGQDGKLSMAKLAEMDKAYHAACTEGLPWLIFARDVGKEFPDFPNLLQSSMNVSSHLSRPESELQLLRKIHLACAQLKASGKETLTWKDVSPQVLPSKPTLALQCPQLFQFVVKFSGGLAGHLLESSEAFCRAPGHSRRTVGGEIYEILSQDVKGDKHQHGVCRHCVLKCLYFVPEKTLAMTDVRKLMSSSLAKKMEKVERFVGEAEKICSINQVAPDVQLHALGVLSCHLTLCALEKKHGPSLRTWRKQGVKFIDLLREFSGNANITCPWSMAPSTSAGISAKAAKLRSLTTSGQVADTSMLKEKGFVVGMQVKRKSEEVTETIKSMAADSVILMVAGVEKQASAASFLQNEWKHVAVKAPAEKMDEWGKLAPEHSSELFISALKGKIMQHLYQKTPKVEKLPLDIFSKPKDVIVTRDVKAGNLKIPVSTLKLEVRSDDKVNSAAICIGKANQVKCRWGNKAADLWLELKTDVLNYLSIAMKMPADADQSTAAAALPADGQTDSVPASEAAGEEAEHVPKSPEKKRRRFQPKRSPKKKAKKARQAVNEECEVAENTVSEAEGD</sequence>
<dbReference type="EMBL" id="CAMXCT010001247">
    <property type="protein sequence ID" value="CAI3988245.1"/>
    <property type="molecule type" value="Genomic_DNA"/>
</dbReference>